<dbReference type="Proteomes" id="UP001497382">
    <property type="component" value="Unassembled WGS sequence"/>
</dbReference>
<dbReference type="EMBL" id="CAXIEN010000106">
    <property type="protein sequence ID" value="CAL1277920.1"/>
    <property type="molecule type" value="Genomic_DNA"/>
</dbReference>
<proteinExistence type="predicted"/>
<reference evidence="1 2" key="1">
    <citation type="submission" date="2024-04" db="EMBL/GenBank/DDBJ databases">
        <authorList>
            <person name="Rising A."/>
            <person name="Reimegard J."/>
            <person name="Sonavane S."/>
            <person name="Akerstrom W."/>
            <person name="Nylinder S."/>
            <person name="Hedman E."/>
            <person name="Kallberg Y."/>
        </authorList>
    </citation>
    <scope>NUCLEOTIDE SEQUENCE [LARGE SCALE GENOMIC DNA]</scope>
</reference>
<protein>
    <submittedName>
        <fullName evidence="1">Uncharacterized protein</fullName>
    </submittedName>
</protein>
<comment type="caution">
    <text evidence="1">The sequence shown here is derived from an EMBL/GenBank/DDBJ whole genome shotgun (WGS) entry which is preliminary data.</text>
</comment>
<organism evidence="1 2">
    <name type="scientific">Larinioides sclopetarius</name>
    <dbReference type="NCBI Taxonomy" id="280406"/>
    <lineage>
        <taxon>Eukaryota</taxon>
        <taxon>Metazoa</taxon>
        <taxon>Ecdysozoa</taxon>
        <taxon>Arthropoda</taxon>
        <taxon>Chelicerata</taxon>
        <taxon>Arachnida</taxon>
        <taxon>Araneae</taxon>
        <taxon>Araneomorphae</taxon>
        <taxon>Entelegynae</taxon>
        <taxon>Araneoidea</taxon>
        <taxon>Araneidae</taxon>
        <taxon>Larinioides</taxon>
    </lineage>
</organism>
<evidence type="ECO:0000313" key="2">
    <source>
        <dbReference type="Proteomes" id="UP001497382"/>
    </source>
</evidence>
<gene>
    <name evidence="1" type="ORF">LARSCL_LOCUS9480</name>
</gene>
<accession>A0AAV2A4P5</accession>
<evidence type="ECO:0000313" key="1">
    <source>
        <dbReference type="EMBL" id="CAL1277920.1"/>
    </source>
</evidence>
<name>A0AAV2A4P5_9ARAC</name>
<dbReference type="AlphaFoldDB" id="A0AAV2A4P5"/>
<keyword evidence="2" id="KW-1185">Reference proteome</keyword>
<sequence>MGILYFSIMGYSKQTWSILKNDIMHKISSCSALSNPTCNVFFSQWSACIRTRNHDHNGLLCFFVSSEKYRADLDAALNRSLKPRYVSLFSSKTLLRMVLFWVTESGICRYANDVSGCCPITILLVDGEKKGIDLNLSEFDLAFKKSASV</sequence>